<dbReference type="InterPro" id="IPR011835">
    <property type="entry name" value="GS/SS"/>
</dbReference>
<evidence type="ECO:0000256" key="3">
    <source>
        <dbReference type="ARBA" id="ARBA00010281"/>
    </source>
</evidence>
<reference evidence="12" key="1">
    <citation type="journal article" date="2017" name="Cell">
        <title>Insights into land plant evolution garnered from the Marchantia polymorpha genome.</title>
        <authorList>
            <person name="Bowman J.L."/>
            <person name="Kohchi T."/>
            <person name="Yamato K.T."/>
            <person name="Jenkins J."/>
            <person name="Shu S."/>
            <person name="Ishizaki K."/>
            <person name="Yamaoka S."/>
            <person name="Nishihama R."/>
            <person name="Nakamura Y."/>
            <person name="Berger F."/>
            <person name="Adam C."/>
            <person name="Aki S.S."/>
            <person name="Althoff F."/>
            <person name="Araki T."/>
            <person name="Arteaga-Vazquez M.A."/>
            <person name="Balasubrmanian S."/>
            <person name="Barry K."/>
            <person name="Bauer D."/>
            <person name="Boehm C.R."/>
            <person name="Briginshaw L."/>
            <person name="Caballero-Perez J."/>
            <person name="Catarino B."/>
            <person name="Chen F."/>
            <person name="Chiyoda S."/>
            <person name="Chovatia M."/>
            <person name="Davies K.M."/>
            <person name="Delmans M."/>
            <person name="Demura T."/>
            <person name="Dierschke T."/>
            <person name="Dolan L."/>
            <person name="Dorantes-Acosta A.E."/>
            <person name="Eklund D.M."/>
            <person name="Florent S.N."/>
            <person name="Flores-Sandoval E."/>
            <person name="Fujiyama A."/>
            <person name="Fukuzawa H."/>
            <person name="Galik B."/>
            <person name="Grimanelli D."/>
            <person name="Grimwood J."/>
            <person name="Grossniklaus U."/>
            <person name="Hamada T."/>
            <person name="Haseloff J."/>
            <person name="Hetherington A.J."/>
            <person name="Higo A."/>
            <person name="Hirakawa Y."/>
            <person name="Hundley H.N."/>
            <person name="Ikeda Y."/>
            <person name="Inoue K."/>
            <person name="Inoue S.I."/>
            <person name="Ishida S."/>
            <person name="Jia Q."/>
            <person name="Kakita M."/>
            <person name="Kanazawa T."/>
            <person name="Kawai Y."/>
            <person name="Kawashima T."/>
            <person name="Kennedy M."/>
            <person name="Kinose K."/>
            <person name="Kinoshita T."/>
            <person name="Kohara Y."/>
            <person name="Koide E."/>
            <person name="Komatsu K."/>
            <person name="Kopischke S."/>
            <person name="Kubo M."/>
            <person name="Kyozuka J."/>
            <person name="Lagercrantz U."/>
            <person name="Lin S.S."/>
            <person name="Lindquist E."/>
            <person name="Lipzen A.M."/>
            <person name="Lu C.W."/>
            <person name="De Luna E."/>
            <person name="Martienssen R.A."/>
            <person name="Minamino N."/>
            <person name="Mizutani M."/>
            <person name="Mizutani M."/>
            <person name="Mochizuki N."/>
            <person name="Monte I."/>
            <person name="Mosher R."/>
            <person name="Nagasaki H."/>
            <person name="Nakagami H."/>
            <person name="Naramoto S."/>
            <person name="Nishitani K."/>
            <person name="Ohtani M."/>
            <person name="Okamoto T."/>
            <person name="Okumura M."/>
            <person name="Phillips J."/>
            <person name="Pollak B."/>
            <person name="Reinders A."/>
            <person name="Rovekamp M."/>
            <person name="Sano R."/>
            <person name="Sawa S."/>
            <person name="Schmid M.W."/>
            <person name="Shirakawa M."/>
            <person name="Solano R."/>
            <person name="Spunde A."/>
            <person name="Suetsugu N."/>
            <person name="Sugano S."/>
            <person name="Sugiyama A."/>
            <person name="Sun R."/>
            <person name="Suzuki Y."/>
            <person name="Takenaka M."/>
            <person name="Takezawa D."/>
            <person name="Tomogane H."/>
            <person name="Tsuzuki M."/>
            <person name="Ueda T."/>
            <person name="Umeda M."/>
            <person name="Ward J.M."/>
            <person name="Watanabe Y."/>
            <person name="Yazaki K."/>
            <person name="Yokoyama R."/>
            <person name="Yoshitake Y."/>
            <person name="Yotsui I."/>
            <person name="Zachgo S."/>
            <person name="Schmutz J."/>
        </authorList>
    </citation>
    <scope>NUCLEOTIDE SEQUENCE [LARGE SCALE GENOMIC DNA]</scope>
    <source>
        <strain evidence="12">Tak-1</strain>
    </source>
</reference>
<evidence type="ECO:0000256" key="8">
    <source>
        <dbReference type="ARBA" id="ARBA00022946"/>
    </source>
</evidence>
<reference evidence="11" key="2">
    <citation type="submission" date="2017-12" db="EMBL/GenBank/DDBJ databases">
        <title>WGS assembly of Marchantia polymorpha.</title>
        <authorList>
            <person name="Bowman J.L."/>
            <person name="Kohchi T."/>
            <person name="Yamato K.T."/>
            <person name="Jenkins J."/>
            <person name="Shu S."/>
            <person name="Ishizaki K."/>
            <person name="Yamaoka S."/>
            <person name="Nishihama R."/>
            <person name="Nakamura Y."/>
            <person name="Berger F."/>
            <person name="Adam C."/>
            <person name="Aki S.S."/>
            <person name="Althoff F."/>
            <person name="Araki T."/>
            <person name="Arteaga-Vazquez M.A."/>
            <person name="Balasubrmanian S."/>
            <person name="Bauer D."/>
            <person name="Boehm C.R."/>
            <person name="Briginshaw L."/>
            <person name="Caballero-Perez J."/>
            <person name="Catarino B."/>
            <person name="Chen F."/>
            <person name="Chiyoda S."/>
            <person name="Chovatia M."/>
            <person name="Davies K.M."/>
            <person name="Delmans M."/>
            <person name="Demura T."/>
            <person name="Dierschke T."/>
            <person name="Dolan L."/>
            <person name="Dorantes-Acosta A.E."/>
            <person name="Eklund D.M."/>
            <person name="Florent S.N."/>
            <person name="Flores-Sandoval E."/>
            <person name="Fujiyama A."/>
            <person name="Fukuzawa H."/>
            <person name="Galik B."/>
            <person name="Grimanelli D."/>
            <person name="Grimwood J."/>
            <person name="Grossniklaus U."/>
            <person name="Hamada T."/>
            <person name="Haseloff J."/>
            <person name="Hetherington A.J."/>
            <person name="Higo A."/>
            <person name="Hirakawa Y."/>
            <person name="Hundley H.N."/>
            <person name="Ikeda Y."/>
            <person name="Inoue K."/>
            <person name="Inoue S."/>
            <person name="Ishida S."/>
            <person name="Jia Q."/>
            <person name="Kakita M."/>
            <person name="Kanazawa T."/>
            <person name="Kawai Y."/>
            <person name="Kawashima T."/>
            <person name="Kennedy M."/>
            <person name="Kinose K."/>
            <person name="Kinoshita T."/>
            <person name="Kohara Y."/>
            <person name="Koide E."/>
            <person name="Komatsu K."/>
            <person name="Kopischke S."/>
            <person name="Kubo M."/>
            <person name="Kyozuka J."/>
            <person name="Lagercrantz U."/>
            <person name="Lin S.S."/>
            <person name="Lindquist E."/>
            <person name="Lipzen A.M."/>
            <person name="Lu C."/>
            <person name="Luna E.D."/>
            <person name="Martienssen R.A."/>
            <person name="Minamino N."/>
            <person name="Mizutani M."/>
            <person name="Mizutani M."/>
            <person name="Mochizuki N."/>
            <person name="Monte I."/>
            <person name="Mosher R."/>
            <person name="Nagasaki H."/>
            <person name="Nakagami H."/>
            <person name="Naramoto S."/>
            <person name="Nishitani K."/>
            <person name="Ohtani M."/>
            <person name="Okamoto T."/>
            <person name="Okumura M."/>
            <person name="Phillips J."/>
            <person name="Pollak B."/>
            <person name="Reinders A."/>
            <person name="Roevekamp M."/>
            <person name="Sano R."/>
            <person name="Sawa S."/>
            <person name="Schmid M.W."/>
            <person name="Shirakawa M."/>
            <person name="Solano R."/>
            <person name="Spunde A."/>
            <person name="Suetsugu N."/>
            <person name="Sugano S."/>
            <person name="Sugiyama A."/>
            <person name="Sun R."/>
            <person name="Suzuki Y."/>
            <person name="Takenaka M."/>
            <person name="Takezawa D."/>
            <person name="Tomogane H."/>
            <person name="Tsuzuki M."/>
            <person name="Ueda T."/>
            <person name="Umeda M."/>
            <person name="Ward J.M."/>
            <person name="Watanabe Y."/>
            <person name="Yazaki K."/>
            <person name="Yokoyama R."/>
            <person name="Yoshitake Y."/>
            <person name="Yotsui I."/>
            <person name="Zachgo S."/>
            <person name="Schmutz J."/>
        </authorList>
    </citation>
    <scope>NUCLEOTIDE SEQUENCE [LARGE SCALE GENOMIC DNA]</scope>
    <source>
        <strain evidence="11">Tak-1</strain>
    </source>
</reference>
<dbReference type="EC" id="2.4.1.21" evidence="4"/>
<dbReference type="AlphaFoldDB" id="A0A2R6XGP8"/>
<name>A0A2R6XGP8_MARPO</name>
<dbReference type="EMBL" id="KZ772687">
    <property type="protein sequence ID" value="PTQ45285.1"/>
    <property type="molecule type" value="Genomic_DNA"/>
</dbReference>
<keyword evidence="8" id="KW-0809">Transit peptide</keyword>
<evidence type="ECO:0000256" key="9">
    <source>
        <dbReference type="SAM" id="Coils"/>
    </source>
</evidence>
<evidence type="ECO:0000256" key="6">
    <source>
        <dbReference type="ARBA" id="ARBA00022679"/>
    </source>
</evidence>
<evidence type="ECO:0000256" key="2">
    <source>
        <dbReference type="ARBA" id="ARBA00004727"/>
    </source>
</evidence>
<evidence type="ECO:0000259" key="10">
    <source>
        <dbReference type="Pfam" id="PF08323"/>
    </source>
</evidence>
<keyword evidence="7" id="KW-0750">Starch biosynthesis</keyword>
<organism evidence="11 12">
    <name type="scientific">Marchantia polymorpha</name>
    <name type="common">Common liverwort</name>
    <name type="synonym">Marchantia aquatica</name>
    <dbReference type="NCBI Taxonomy" id="3197"/>
    <lineage>
        <taxon>Eukaryota</taxon>
        <taxon>Viridiplantae</taxon>
        <taxon>Streptophyta</taxon>
        <taxon>Embryophyta</taxon>
        <taxon>Marchantiophyta</taxon>
        <taxon>Marchantiopsida</taxon>
        <taxon>Marchantiidae</taxon>
        <taxon>Marchantiales</taxon>
        <taxon>Marchantiaceae</taxon>
        <taxon>Marchantia</taxon>
    </lineage>
</organism>
<comment type="pathway">
    <text evidence="2">Glycan biosynthesis; starch biosynthesis.</text>
</comment>
<dbReference type="UniPathway" id="UPA00152"/>
<evidence type="ECO:0000313" key="12">
    <source>
        <dbReference type="Proteomes" id="UP000244005"/>
    </source>
</evidence>
<evidence type="ECO:0000313" key="11">
    <source>
        <dbReference type="EMBL" id="PTQ45285.1"/>
    </source>
</evidence>
<evidence type="ECO:0000256" key="5">
    <source>
        <dbReference type="ARBA" id="ARBA00022676"/>
    </source>
</evidence>
<keyword evidence="5" id="KW-0328">Glycosyltransferase</keyword>
<protein>
    <recommendedName>
        <fullName evidence="4">starch synthase</fullName>
        <ecNumber evidence="4">2.4.1.21</ecNumber>
    </recommendedName>
</protein>
<dbReference type="Gene3D" id="3.40.50.2000">
    <property type="entry name" value="Glycogen Phosphorylase B"/>
    <property type="match status" value="2"/>
</dbReference>
<comment type="similarity">
    <text evidence="3">Belongs to the glycosyltransferase 1 family. Bacterial/plant glycogen synthase subfamily.</text>
</comment>
<dbReference type="Gramene" id="Mp2g08030.2">
    <property type="protein sequence ID" value="Mp2g08030.2.cds"/>
    <property type="gene ID" value="Mp2g08030"/>
</dbReference>
<dbReference type="GO" id="GO:0019252">
    <property type="term" value="P:starch biosynthetic process"/>
    <property type="evidence" value="ECO:0007669"/>
    <property type="project" value="UniProtKB-UniPathway"/>
</dbReference>
<dbReference type="PANTHER" id="PTHR46083">
    <property type="match status" value="1"/>
</dbReference>
<evidence type="ECO:0000256" key="1">
    <source>
        <dbReference type="ARBA" id="ARBA00001478"/>
    </source>
</evidence>
<dbReference type="Gramene" id="Mp2g08030.1">
    <property type="protein sequence ID" value="Mp2g08030.1.cds"/>
    <property type="gene ID" value="Mp2g08030"/>
</dbReference>
<dbReference type="SUPFAM" id="SSF53756">
    <property type="entry name" value="UDP-Glycosyltransferase/glycogen phosphorylase"/>
    <property type="match status" value="1"/>
</dbReference>
<evidence type="ECO:0000256" key="4">
    <source>
        <dbReference type="ARBA" id="ARBA00012588"/>
    </source>
</evidence>
<dbReference type="Proteomes" id="UP000244005">
    <property type="component" value="Unassembled WGS sequence"/>
</dbReference>
<dbReference type="InterPro" id="IPR013534">
    <property type="entry name" value="Starch_synth_cat_dom"/>
</dbReference>
<comment type="catalytic activity">
    <reaction evidence="1">
        <text>[(1-&gt;4)-alpha-D-glucosyl](n) + ADP-alpha-D-glucose = [(1-&gt;4)-alpha-D-glucosyl](n+1) + ADP + H(+)</text>
        <dbReference type="Rhea" id="RHEA:18189"/>
        <dbReference type="Rhea" id="RHEA-COMP:9584"/>
        <dbReference type="Rhea" id="RHEA-COMP:9587"/>
        <dbReference type="ChEBI" id="CHEBI:15378"/>
        <dbReference type="ChEBI" id="CHEBI:15444"/>
        <dbReference type="ChEBI" id="CHEBI:57498"/>
        <dbReference type="ChEBI" id="CHEBI:456216"/>
        <dbReference type="EC" id="2.4.1.21"/>
    </reaction>
</comment>
<accession>A0A2R6XGP8</accession>
<dbReference type="PANTHER" id="PTHR46083:SF3">
    <property type="entry name" value="UDP-GLYCOSYLTRANSFERASE SUPERFAMILY PROTEIN"/>
    <property type="match status" value="1"/>
</dbReference>
<dbReference type="CDD" id="cd03791">
    <property type="entry name" value="GT5_Glycogen_synthase_DULL1-like"/>
    <property type="match status" value="1"/>
</dbReference>
<dbReference type="NCBIfam" id="TIGR02095">
    <property type="entry name" value="glgA"/>
    <property type="match status" value="1"/>
</dbReference>
<evidence type="ECO:0000256" key="7">
    <source>
        <dbReference type="ARBA" id="ARBA00022922"/>
    </source>
</evidence>
<dbReference type="OrthoDB" id="2018403at2759"/>
<proteinExistence type="inferred from homology"/>
<keyword evidence="9" id="KW-0175">Coiled coil</keyword>
<sequence length="725" mass="81144">MYACSRMAGLIAGPGCCSVSWMATSQGSFSNWRRNKSVFRSHRVRINAPRVTLGDKSDLEGLQEAFPMKEKWSGSSASDVIKLFNDTQQNMLYLNKQRLNAIEEVQKTRRDNDFLIARVAQLEAEYQASAGECEVLNKKLKALGVGLPGEDSEAVPVVEVKKQPNPFSVWGELLLRVDSMAMTGQITLSQATGLRNLVRKRDAQAADVYLSMCEKDDRELSSKLLHLLDPNKRRGIHVIHICTEMAPIAQAGSLATYITSLCSALRKKGHLVEVILPKYASADLSCLSNVKEINSDLYSYFGGEWHKNKIWTGVFNGVAVTLIEPKHPSGFFEREFLYDYDDDFERFTYFCRAALEHLLKLGKQPNILHIHNWQTAAIAPLFWDLYAKQGLQNTRIMFTCHDFKYQCLQDPTKLSLCGLNPQDLHRPDRLQDNFEMGLVNLLKGGIIYSNKVTTVSPLYAHDVLSKDHGHGIDTTLTSQKYKFIGILNGIEGFTWNPSTDRLIYSRYSRRDLSGKLACKEELRRQLQFPDLDGSTPLVGCIVPHVAEHDLELLRAALDCAVNKGAQFVFVGASKIPRIQVVLEDLQRESKNGHFAVNYNETLAHQIMAASDILVCPCVSEPSGQWPLIAMHYGTVPVSREIYGVRGSVLDSDDSSLGNPAEATGYTFCSRQGSDLAKSLSRAIDRMKNDPEGWHQLVQNGMATDYSWDGKCVESYEAAYWSICGS</sequence>
<dbReference type="GO" id="GO:0004373">
    <property type="term" value="F:alpha-1,4-glucan glucosyltransferase (UDP-glucose donor) activity"/>
    <property type="evidence" value="ECO:0007669"/>
    <property type="project" value="InterPro"/>
</dbReference>
<dbReference type="GO" id="GO:0009011">
    <property type="term" value="F:alpha-1,4-glucan glucosyltransferase (ADP-glucose donor) activity"/>
    <property type="evidence" value="ECO:0007669"/>
    <property type="project" value="UniProtKB-EC"/>
</dbReference>
<dbReference type="Pfam" id="PF08323">
    <property type="entry name" value="Glyco_transf_5"/>
    <property type="match status" value="1"/>
</dbReference>
<dbReference type="EMBL" id="KZ772687">
    <property type="protein sequence ID" value="PTQ45286.1"/>
    <property type="molecule type" value="Genomic_DNA"/>
</dbReference>
<keyword evidence="6" id="KW-0808">Transferase</keyword>
<feature type="coiled-coil region" evidence="9">
    <location>
        <begin position="105"/>
        <end position="139"/>
    </location>
</feature>
<gene>
    <name evidence="11" type="ORF">MARPO_0015s0090</name>
</gene>
<keyword evidence="12" id="KW-1185">Reference proteome</keyword>
<feature type="domain" description="Starch synthase catalytic" evidence="10">
    <location>
        <begin position="237"/>
        <end position="477"/>
    </location>
</feature>
<dbReference type="OMA" id="RNGFHIV"/>